<dbReference type="InterPro" id="IPR002885">
    <property type="entry name" value="PPR_rpt"/>
</dbReference>
<dbReference type="OrthoDB" id="185373at2759"/>
<dbReference type="STRING" id="1408657.A0A0W4ZSD2"/>
<dbReference type="EMBL" id="LFWA01000005">
    <property type="protein sequence ID" value="KTW31287.1"/>
    <property type="molecule type" value="Genomic_DNA"/>
</dbReference>
<dbReference type="GeneID" id="28939877"/>
<evidence type="ECO:0000313" key="2">
    <source>
        <dbReference type="EMBL" id="KTW31287.1"/>
    </source>
</evidence>
<reference evidence="3" key="1">
    <citation type="journal article" date="2016" name="Nat. Commun.">
        <title>Genome analysis of three Pneumocystis species reveals adaptation mechanisms to life exclusively in mammalian hosts.</title>
        <authorList>
            <person name="Ma L."/>
            <person name="Chen Z."/>
            <person name="Huang D.W."/>
            <person name="Kutty G."/>
            <person name="Ishihara M."/>
            <person name="Wang H."/>
            <person name="Abouelleil A."/>
            <person name="Bishop L."/>
            <person name="Davey E."/>
            <person name="Deng R."/>
            <person name="Deng X."/>
            <person name="Fan L."/>
            <person name="Fantoni G."/>
            <person name="Fitzgerald M."/>
            <person name="Gogineni E."/>
            <person name="Goldberg J.M."/>
            <person name="Handley G."/>
            <person name="Hu X."/>
            <person name="Huber C."/>
            <person name="Jiao X."/>
            <person name="Jones K."/>
            <person name="Levin J.Z."/>
            <person name="Liu Y."/>
            <person name="Macdonald P."/>
            <person name="Melnikov A."/>
            <person name="Raley C."/>
            <person name="Sassi M."/>
            <person name="Sherman B.T."/>
            <person name="Song X."/>
            <person name="Sykes S."/>
            <person name="Tran B."/>
            <person name="Walsh L."/>
            <person name="Xia Y."/>
            <person name="Yang J."/>
            <person name="Young S."/>
            <person name="Zeng Q."/>
            <person name="Zheng X."/>
            <person name="Stephens R."/>
            <person name="Nusbaum C."/>
            <person name="Birren B.W."/>
            <person name="Azadi P."/>
            <person name="Lempicki R.A."/>
            <person name="Cuomo C.A."/>
            <person name="Kovacs J.A."/>
        </authorList>
    </citation>
    <scope>NUCLEOTIDE SEQUENCE [LARGE SCALE GENOMIC DNA]</scope>
    <source>
        <strain evidence="3">RU7</strain>
    </source>
</reference>
<dbReference type="Gene3D" id="1.25.40.10">
    <property type="entry name" value="Tetratricopeptide repeat domain"/>
    <property type="match status" value="1"/>
</dbReference>
<evidence type="ECO:0008006" key="4">
    <source>
        <dbReference type="Google" id="ProtNLM"/>
    </source>
</evidence>
<dbReference type="Proteomes" id="UP000053447">
    <property type="component" value="Unassembled WGS sequence"/>
</dbReference>
<feature type="repeat" description="PPR" evidence="1">
    <location>
        <begin position="58"/>
        <end position="92"/>
    </location>
</feature>
<keyword evidence="3" id="KW-1185">Reference proteome</keyword>
<evidence type="ECO:0000256" key="1">
    <source>
        <dbReference type="PROSITE-ProRule" id="PRU00708"/>
    </source>
</evidence>
<dbReference type="VEuPathDB" id="FungiDB:T551_01359"/>
<dbReference type="RefSeq" id="XP_018230277.1">
    <property type="nucleotide sequence ID" value="XM_018373622.1"/>
</dbReference>
<dbReference type="GO" id="GO:0003729">
    <property type="term" value="F:mRNA binding"/>
    <property type="evidence" value="ECO:0007669"/>
    <property type="project" value="TreeGrafter"/>
</dbReference>
<evidence type="ECO:0000313" key="3">
    <source>
        <dbReference type="Proteomes" id="UP000053447"/>
    </source>
</evidence>
<name>A0A0W4ZSD2_PNEJ7</name>
<sequence length="477" mass="56353">MPRRFKGFAQKSLEYIGKYKKLDNDPYILSKNVKILLNKGNIIDAVIRVRNHTRNVFCTVAWNHIIDYCMNSGKVSLGLKYFNEMKKRAHFPNAQTFTILLHGFSKNIQYPKSASYALYIYKSLCSSKYVDRLSIIHTNAILQVCALSKQPQIAFEIFQGISDNNLAADNITYTILFNILSYKDMKNIDIYDLRKKMIKQIIKSWKMRCFTVDESLVCSIARSFLRGKNLEDYDFVFTLMEFFFGIKRLEPPLKRNKNMFLDNIDLSQSLSFFNNIKIGNKSLNIILLTCFLLKKEYLGIKYWDFIINNYDFFPDNNNCYNYFRLFLRTKLKSNIDKEIQDTIQRYNNLNLDSVLFYMKACSKNKTFHDYIIAKIILRISLQFKIKIKIDIVDLFIEIATHIGSKSVILDLFDILRQLDFESLTSLTYIKDKCKRQDIILAGNRIRCNIIKYSKYFSENEHKYVQMLEEKIRKMQSS</sequence>
<dbReference type="PROSITE" id="PS51375">
    <property type="entry name" value="PPR"/>
    <property type="match status" value="1"/>
</dbReference>
<protein>
    <recommendedName>
        <fullName evidence="4">Pentatricopeptide repeat-containing protein</fullName>
    </recommendedName>
</protein>
<dbReference type="eggNOG" id="ENOG502QQWX">
    <property type="taxonomic scope" value="Eukaryota"/>
</dbReference>
<dbReference type="Pfam" id="PF13041">
    <property type="entry name" value="PPR_2"/>
    <property type="match status" value="1"/>
</dbReference>
<proteinExistence type="predicted"/>
<accession>A0A0W4ZSD2</accession>
<dbReference type="GO" id="GO:0005739">
    <property type="term" value="C:mitochondrion"/>
    <property type="evidence" value="ECO:0007669"/>
    <property type="project" value="UniProtKB-ARBA"/>
</dbReference>
<comment type="caution">
    <text evidence="2">The sequence shown here is derived from an EMBL/GenBank/DDBJ whole genome shotgun (WGS) entry which is preliminary data.</text>
</comment>
<dbReference type="NCBIfam" id="TIGR00756">
    <property type="entry name" value="PPR"/>
    <property type="match status" value="1"/>
</dbReference>
<gene>
    <name evidence="2" type="ORF">T551_01359</name>
</gene>
<dbReference type="InterPro" id="IPR011990">
    <property type="entry name" value="TPR-like_helical_dom_sf"/>
</dbReference>
<organism evidence="2 3">
    <name type="scientific">Pneumocystis jirovecii (strain RU7)</name>
    <name type="common">Human pneumocystis pneumonia agent</name>
    <dbReference type="NCBI Taxonomy" id="1408657"/>
    <lineage>
        <taxon>Eukaryota</taxon>
        <taxon>Fungi</taxon>
        <taxon>Dikarya</taxon>
        <taxon>Ascomycota</taxon>
        <taxon>Taphrinomycotina</taxon>
        <taxon>Pneumocystomycetes</taxon>
        <taxon>Pneumocystaceae</taxon>
        <taxon>Pneumocystis</taxon>
    </lineage>
</organism>
<dbReference type="PANTHER" id="PTHR47938">
    <property type="entry name" value="RESPIRATORY COMPLEX I CHAPERONE (CIA84), PUTATIVE (AFU_ORTHOLOGUE AFUA_2G06020)-RELATED"/>
    <property type="match status" value="1"/>
</dbReference>
<dbReference type="PANTHER" id="PTHR47938:SF35">
    <property type="entry name" value="PENTATRICOPEPTIDE REPEAT-CONTAINING PROTEIN 4, MITOCHONDRIAL-RELATED"/>
    <property type="match status" value="1"/>
</dbReference>
<dbReference type="AlphaFoldDB" id="A0A0W4ZSD2"/>